<dbReference type="EMBL" id="FNNP01000007">
    <property type="protein sequence ID" value="SDX59669.1"/>
    <property type="molecule type" value="Genomic_DNA"/>
</dbReference>
<feature type="transmembrane region" description="Helical" evidence="4">
    <location>
        <begin position="6"/>
        <end position="29"/>
    </location>
</feature>
<evidence type="ECO:0000259" key="5">
    <source>
        <dbReference type="PROSITE" id="PS51503"/>
    </source>
</evidence>
<sequence length="71" mass="7757">MNGDSMDLLMVVLLLAMAAVVTVLVLGIANFGKPGKDAAMKSNKMMRLRILFQFIAVVLILLYVYLRGQGV</sequence>
<evidence type="ECO:0000256" key="2">
    <source>
        <dbReference type="ARBA" id="ARBA00022989"/>
    </source>
</evidence>
<proteinExistence type="predicted"/>
<gene>
    <name evidence="6" type="ORF">SAMN05444358_107192</name>
</gene>
<keyword evidence="7" id="KW-1185">Reference proteome</keyword>
<dbReference type="PROSITE" id="PS51503">
    <property type="entry name" value="HIG1"/>
    <property type="match status" value="1"/>
</dbReference>
<feature type="domain" description="HIG1" evidence="5">
    <location>
        <begin position="1"/>
        <end position="71"/>
    </location>
</feature>
<evidence type="ECO:0000256" key="4">
    <source>
        <dbReference type="SAM" id="Phobius"/>
    </source>
</evidence>
<protein>
    <submittedName>
        <fullName evidence="6">Hypoxia induced protein conserved region</fullName>
    </submittedName>
</protein>
<organism evidence="6 7">
    <name type="scientific">Ruegeria halocynthiae</name>
    <dbReference type="NCBI Taxonomy" id="985054"/>
    <lineage>
        <taxon>Bacteria</taxon>
        <taxon>Pseudomonadati</taxon>
        <taxon>Pseudomonadota</taxon>
        <taxon>Alphaproteobacteria</taxon>
        <taxon>Rhodobacterales</taxon>
        <taxon>Roseobacteraceae</taxon>
        <taxon>Ruegeria</taxon>
    </lineage>
</organism>
<keyword evidence="2 4" id="KW-1133">Transmembrane helix</keyword>
<dbReference type="NCBIfam" id="NF033233">
    <property type="entry name" value="twin_helix"/>
    <property type="match status" value="1"/>
</dbReference>
<dbReference type="STRING" id="985054.SAMN05444358_107192"/>
<dbReference type="AlphaFoldDB" id="A0A1H3D1W2"/>
<evidence type="ECO:0000256" key="3">
    <source>
        <dbReference type="ARBA" id="ARBA00023136"/>
    </source>
</evidence>
<name>A0A1H3D1W2_9RHOB</name>
<reference evidence="7" key="1">
    <citation type="submission" date="2016-10" db="EMBL/GenBank/DDBJ databases">
        <authorList>
            <person name="Varghese N."/>
            <person name="Submissions S."/>
        </authorList>
    </citation>
    <scope>NUCLEOTIDE SEQUENCE [LARGE SCALE GENOMIC DNA]</scope>
    <source>
        <strain evidence="7">DSM 27839</strain>
    </source>
</reference>
<dbReference type="Proteomes" id="UP000183400">
    <property type="component" value="Unassembled WGS sequence"/>
</dbReference>
<accession>A0A1H3D1W2</accession>
<keyword evidence="1 4" id="KW-0812">Transmembrane</keyword>
<dbReference type="InterPro" id="IPR007667">
    <property type="entry name" value="Hypoxia_induced_domain"/>
</dbReference>
<evidence type="ECO:0000256" key="1">
    <source>
        <dbReference type="ARBA" id="ARBA00022692"/>
    </source>
</evidence>
<feature type="transmembrane region" description="Helical" evidence="4">
    <location>
        <begin position="50"/>
        <end position="66"/>
    </location>
</feature>
<evidence type="ECO:0000313" key="6">
    <source>
        <dbReference type="EMBL" id="SDX59669.1"/>
    </source>
</evidence>
<dbReference type="Pfam" id="PF04588">
    <property type="entry name" value="HIG_1_N"/>
    <property type="match status" value="1"/>
</dbReference>
<keyword evidence="3 4" id="KW-0472">Membrane</keyword>
<evidence type="ECO:0000313" key="7">
    <source>
        <dbReference type="Proteomes" id="UP000183400"/>
    </source>
</evidence>